<dbReference type="RefSeq" id="WP_123747323.1">
    <property type="nucleotide sequence ID" value="NZ_RJKM01000001.1"/>
</dbReference>
<evidence type="ECO:0000313" key="2">
    <source>
        <dbReference type="EMBL" id="ROP42355.1"/>
    </source>
</evidence>
<feature type="transmembrane region" description="Helical" evidence="1">
    <location>
        <begin position="24"/>
        <end position="46"/>
    </location>
</feature>
<comment type="caution">
    <text evidence="2">The sequence shown here is derived from an EMBL/GenBank/DDBJ whole genome shotgun (WGS) entry which is preliminary data.</text>
</comment>
<dbReference type="AlphaFoldDB" id="A0A3N1HIR1"/>
<feature type="transmembrane region" description="Helical" evidence="1">
    <location>
        <begin position="93"/>
        <end position="114"/>
    </location>
</feature>
<accession>A0A3N1HIR1</accession>
<keyword evidence="3" id="KW-1185">Reference proteome</keyword>
<evidence type="ECO:0000256" key="1">
    <source>
        <dbReference type="SAM" id="Phobius"/>
    </source>
</evidence>
<keyword evidence="1" id="KW-1133">Transmembrane helix</keyword>
<name>A0A3N1HIR1_9PSEU</name>
<proteinExistence type="predicted"/>
<protein>
    <submittedName>
        <fullName evidence="2">Uncharacterized protein</fullName>
    </submittedName>
</protein>
<dbReference type="Proteomes" id="UP000268727">
    <property type="component" value="Unassembled WGS sequence"/>
</dbReference>
<keyword evidence="1" id="KW-0472">Membrane</keyword>
<feature type="transmembrane region" description="Helical" evidence="1">
    <location>
        <begin position="66"/>
        <end position="86"/>
    </location>
</feature>
<keyword evidence="1" id="KW-0812">Transmembrane</keyword>
<organism evidence="2 3">
    <name type="scientific">Saccharothrix texasensis</name>
    <dbReference type="NCBI Taxonomy" id="103734"/>
    <lineage>
        <taxon>Bacteria</taxon>
        <taxon>Bacillati</taxon>
        <taxon>Actinomycetota</taxon>
        <taxon>Actinomycetes</taxon>
        <taxon>Pseudonocardiales</taxon>
        <taxon>Pseudonocardiaceae</taxon>
        <taxon>Saccharothrix</taxon>
    </lineage>
</organism>
<reference evidence="2 3" key="1">
    <citation type="submission" date="2018-11" db="EMBL/GenBank/DDBJ databases">
        <title>Sequencing the genomes of 1000 actinobacteria strains.</title>
        <authorList>
            <person name="Klenk H.-P."/>
        </authorList>
    </citation>
    <scope>NUCLEOTIDE SEQUENCE [LARGE SCALE GENOMIC DNA]</scope>
    <source>
        <strain evidence="2 3">DSM 44231</strain>
    </source>
</reference>
<evidence type="ECO:0000313" key="3">
    <source>
        <dbReference type="Proteomes" id="UP000268727"/>
    </source>
</evidence>
<dbReference type="EMBL" id="RJKM01000001">
    <property type="protein sequence ID" value="ROP42355.1"/>
    <property type="molecule type" value="Genomic_DNA"/>
</dbReference>
<sequence>MVQHDSFDSPNTTLRAEPRVKKGAGIVVLLVLMTLANALVLVLGVVSWVDEVDHGAEWGDGPLRLVVLLTSVSVVAVVGLLGAWFTRKWGPRLYVLTAGFSLLFGLLVSGGAGFSPLNLVGLGLAVGLWLHAEAKW</sequence>
<gene>
    <name evidence="2" type="ORF">EDD40_7854</name>
</gene>